<keyword evidence="5" id="KW-1185">Reference proteome</keyword>
<dbReference type="Proteomes" id="UP000192441">
    <property type="component" value="Unassembled WGS sequence"/>
</dbReference>
<protein>
    <submittedName>
        <fullName evidence="3">SAM-dependent methyltransferase</fullName>
    </submittedName>
</protein>
<evidence type="ECO:0000313" key="4">
    <source>
        <dbReference type="Proteomes" id="UP000192441"/>
    </source>
</evidence>
<dbReference type="OrthoDB" id="649979at2"/>
<proteinExistence type="predicted"/>
<organism evidence="3 4">
    <name type="scientific">Mycobacterium branderi</name>
    <dbReference type="NCBI Taxonomy" id="43348"/>
    <lineage>
        <taxon>Bacteria</taxon>
        <taxon>Bacillati</taxon>
        <taxon>Actinomycetota</taxon>
        <taxon>Actinomycetes</taxon>
        <taxon>Mycobacteriales</taxon>
        <taxon>Mycobacteriaceae</taxon>
        <taxon>Mycobacterium</taxon>
    </lineage>
</organism>
<keyword evidence="3" id="KW-0489">Methyltransferase</keyword>
<dbReference type="AlphaFoldDB" id="A0A7I7WDN1"/>
<reference evidence="3 4" key="1">
    <citation type="submission" date="2016-12" db="EMBL/GenBank/DDBJ databases">
        <title>The new phylogeny of genus Mycobacterium.</title>
        <authorList>
            <person name="Tortoli E."/>
            <person name="Trovato A."/>
            <person name="Cirillo D.M."/>
        </authorList>
    </citation>
    <scope>NUCLEOTIDE SEQUENCE [LARGE SCALE GENOMIC DNA]</scope>
    <source>
        <strain evidence="3 4">DSM 44624</strain>
    </source>
</reference>
<dbReference type="RefSeq" id="WP_083129515.1">
    <property type="nucleotide sequence ID" value="NZ_AP022606.1"/>
</dbReference>
<dbReference type="InterPro" id="IPR029063">
    <property type="entry name" value="SAM-dependent_MTases_sf"/>
</dbReference>
<evidence type="ECO:0000259" key="1">
    <source>
        <dbReference type="Pfam" id="PF13847"/>
    </source>
</evidence>
<dbReference type="GO" id="GO:0008168">
    <property type="term" value="F:methyltransferase activity"/>
    <property type="evidence" value="ECO:0007669"/>
    <property type="project" value="UniProtKB-KW"/>
</dbReference>
<dbReference type="EMBL" id="AP022606">
    <property type="protein sequence ID" value="BBZ14603.1"/>
    <property type="molecule type" value="Genomic_DNA"/>
</dbReference>
<reference evidence="2" key="3">
    <citation type="submission" date="2020-02" db="EMBL/GenBank/DDBJ databases">
        <authorList>
            <person name="Matsumoto Y."/>
            <person name="Kinjo T."/>
            <person name="Motooka D."/>
            <person name="Nabeya D."/>
            <person name="Jung N."/>
            <person name="Uechi K."/>
            <person name="Horii T."/>
            <person name="Iida T."/>
            <person name="Fujita J."/>
            <person name="Nakamura S."/>
        </authorList>
    </citation>
    <scope>NUCLEOTIDE SEQUENCE</scope>
    <source>
        <strain evidence="2">JCM 12687</strain>
    </source>
</reference>
<feature type="domain" description="Methyltransferase" evidence="1">
    <location>
        <begin position="57"/>
        <end position="157"/>
    </location>
</feature>
<reference evidence="2 5" key="2">
    <citation type="journal article" date="2019" name="Emerg. Microbes Infect.">
        <title>Comprehensive subspecies identification of 175 nontuberculous mycobacteria species based on 7547 genomic profiles.</title>
        <authorList>
            <person name="Matsumoto Y."/>
            <person name="Kinjo T."/>
            <person name="Motooka D."/>
            <person name="Nabeya D."/>
            <person name="Jung N."/>
            <person name="Uechi K."/>
            <person name="Horii T."/>
            <person name="Iida T."/>
            <person name="Fujita J."/>
            <person name="Nakamura S."/>
        </authorList>
    </citation>
    <scope>NUCLEOTIDE SEQUENCE [LARGE SCALE GENOMIC DNA]</scope>
    <source>
        <strain evidence="2 5">JCM 12687</strain>
    </source>
</reference>
<dbReference type="GO" id="GO:0032259">
    <property type="term" value="P:methylation"/>
    <property type="evidence" value="ECO:0007669"/>
    <property type="project" value="UniProtKB-KW"/>
</dbReference>
<dbReference type="CDD" id="cd02440">
    <property type="entry name" value="AdoMet_MTases"/>
    <property type="match status" value="1"/>
</dbReference>
<keyword evidence="3" id="KW-0808">Transferase</keyword>
<evidence type="ECO:0000313" key="2">
    <source>
        <dbReference type="EMBL" id="BBZ14603.1"/>
    </source>
</evidence>
<gene>
    <name evidence="3" type="ORF">BST20_00770</name>
    <name evidence="2" type="ORF">MBRA_47980</name>
</gene>
<dbReference type="Pfam" id="PF13847">
    <property type="entry name" value="Methyltransf_31"/>
    <property type="match status" value="1"/>
</dbReference>
<dbReference type="SUPFAM" id="SSF53335">
    <property type="entry name" value="S-adenosyl-L-methionine-dependent methyltransferases"/>
    <property type="match status" value="1"/>
</dbReference>
<evidence type="ECO:0000313" key="5">
    <source>
        <dbReference type="Proteomes" id="UP000467379"/>
    </source>
</evidence>
<dbReference type="Proteomes" id="UP000467379">
    <property type="component" value="Chromosome"/>
</dbReference>
<name>A0A7I7WDN1_9MYCO</name>
<accession>A0A7I7WDN1</accession>
<dbReference type="EMBL" id="MVHM01000001">
    <property type="protein sequence ID" value="ORA40733.1"/>
    <property type="molecule type" value="Genomic_DNA"/>
</dbReference>
<evidence type="ECO:0000313" key="3">
    <source>
        <dbReference type="EMBL" id="ORA40733.1"/>
    </source>
</evidence>
<sequence length="402" mass="45340">MNDDPRSDAVGRQYQRWSYPPPIRDLAEWTAGHWEWFDPVHAHRVLWPDREYKPDLDILIAGCGTNQAAVFAYTNPHAKVLAVDISESSLEHQQYLKDKHGLSNLDLRLMPIEELPTLGCDFDLVVSTGVLHHMADPLTGMKAIGACLRRDGAMAVMLYAKYGRLGIDLLESVFRDLGLVQDDASVQIVKDTLSLLPADHPAQSYLKLARDLQSDAAFVDTFLHGRARSYTVEECIALVASAGLEFQGWFHKTPYYPHDLLVERSGFHAIVDALPEDRIWSVMERLQTSNGCHFFIACRPDRPQESYCIDFRTAAALDYIPLLRTRCGFSGSDIFWPGARMRLNPIQSAFVQYVDGRRTVREIAECVAKSDLGQAAGIDHENFGRKLFQSLWRLDFVAMALA</sequence>
<dbReference type="Gene3D" id="3.40.50.150">
    <property type="entry name" value="Vaccinia Virus protein VP39"/>
    <property type="match status" value="1"/>
</dbReference>
<dbReference type="InterPro" id="IPR025714">
    <property type="entry name" value="Methyltranfer_dom"/>
</dbReference>